<comment type="caution">
    <text evidence="1">The sequence shown here is derived from an EMBL/GenBank/DDBJ whole genome shotgun (WGS) entry which is preliminary data.</text>
</comment>
<reference evidence="1 2" key="1">
    <citation type="journal article" date="2023" name="bioRxiv">
        <title>Conserved and derived expression patterns and positive selection on dental genes reveal complex evolutionary context of ever-growing rodent molars.</title>
        <authorList>
            <person name="Calamari Z.T."/>
            <person name="Song A."/>
            <person name="Cohen E."/>
            <person name="Akter M."/>
            <person name="Roy R.D."/>
            <person name="Hallikas O."/>
            <person name="Christensen M.M."/>
            <person name="Li P."/>
            <person name="Marangoni P."/>
            <person name="Jernvall J."/>
            <person name="Klein O.D."/>
        </authorList>
    </citation>
    <scope>NUCLEOTIDE SEQUENCE [LARGE SCALE GENOMIC DNA]</scope>
    <source>
        <strain evidence="1">V071</strain>
    </source>
</reference>
<gene>
    <name evidence="1" type="ORF">U0070_021915</name>
</gene>
<dbReference type="Proteomes" id="UP001488838">
    <property type="component" value="Unassembled WGS sequence"/>
</dbReference>
<organism evidence="1 2">
    <name type="scientific">Myodes glareolus</name>
    <name type="common">Bank vole</name>
    <name type="synonym">Clethrionomys glareolus</name>
    <dbReference type="NCBI Taxonomy" id="447135"/>
    <lineage>
        <taxon>Eukaryota</taxon>
        <taxon>Metazoa</taxon>
        <taxon>Chordata</taxon>
        <taxon>Craniata</taxon>
        <taxon>Vertebrata</taxon>
        <taxon>Euteleostomi</taxon>
        <taxon>Mammalia</taxon>
        <taxon>Eutheria</taxon>
        <taxon>Euarchontoglires</taxon>
        <taxon>Glires</taxon>
        <taxon>Rodentia</taxon>
        <taxon>Myomorpha</taxon>
        <taxon>Muroidea</taxon>
        <taxon>Cricetidae</taxon>
        <taxon>Arvicolinae</taxon>
        <taxon>Myodes</taxon>
    </lineage>
</organism>
<feature type="non-terminal residue" evidence="1">
    <location>
        <position position="1"/>
    </location>
</feature>
<dbReference type="EMBL" id="JBBHLL010000139">
    <property type="protein sequence ID" value="KAK7813068.1"/>
    <property type="molecule type" value="Genomic_DNA"/>
</dbReference>
<sequence length="109" mass="12638">GLPRRKTSSPKDDKAMFPPIGGIVKALGISYFSPLKIERLLNESGLNIISWAFQTDYTLSQKTLHYGKKHPRLYSMHMRAFGSFDFKVNDKEMTTILRFNWTWRVCVLP</sequence>
<dbReference type="AlphaFoldDB" id="A0AAW0IFA6"/>
<accession>A0AAW0IFA6</accession>
<proteinExistence type="predicted"/>
<name>A0AAW0IFA6_MYOGA</name>
<evidence type="ECO:0000313" key="2">
    <source>
        <dbReference type="Proteomes" id="UP001488838"/>
    </source>
</evidence>
<evidence type="ECO:0000313" key="1">
    <source>
        <dbReference type="EMBL" id="KAK7813068.1"/>
    </source>
</evidence>
<keyword evidence="2" id="KW-1185">Reference proteome</keyword>
<protein>
    <submittedName>
        <fullName evidence="1">Uncharacterized protein</fullName>
    </submittedName>
</protein>